<dbReference type="FunCoup" id="B4M4N4">
    <property type="interactions" value="11"/>
</dbReference>
<feature type="transmembrane region" description="Helical" evidence="1">
    <location>
        <begin position="20"/>
        <end position="40"/>
    </location>
</feature>
<reference evidence="2 3" key="1">
    <citation type="journal article" date="2007" name="Nature">
        <title>Evolution of genes and genomes on the Drosophila phylogeny.</title>
        <authorList>
            <consortium name="Drosophila 12 Genomes Consortium"/>
            <person name="Clark A.G."/>
            <person name="Eisen M.B."/>
            <person name="Smith D.R."/>
            <person name="Bergman C.M."/>
            <person name="Oliver B."/>
            <person name="Markow T.A."/>
            <person name="Kaufman T.C."/>
            <person name="Kellis M."/>
            <person name="Gelbart W."/>
            <person name="Iyer V.N."/>
            <person name="Pollard D.A."/>
            <person name="Sackton T.B."/>
            <person name="Larracuente A.M."/>
            <person name="Singh N.D."/>
            <person name="Abad J.P."/>
            <person name="Abt D.N."/>
            <person name="Adryan B."/>
            <person name="Aguade M."/>
            <person name="Akashi H."/>
            <person name="Anderson W.W."/>
            <person name="Aquadro C.F."/>
            <person name="Ardell D.H."/>
            <person name="Arguello R."/>
            <person name="Artieri C.G."/>
            <person name="Barbash D.A."/>
            <person name="Barker D."/>
            <person name="Barsanti P."/>
            <person name="Batterham P."/>
            <person name="Batzoglou S."/>
            <person name="Begun D."/>
            <person name="Bhutkar A."/>
            <person name="Blanco E."/>
            <person name="Bosak S.A."/>
            <person name="Bradley R.K."/>
            <person name="Brand A.D."/>
            <person name="Brent M.R."/>
            <person name="Brooks A.N."/>
            <person name="Brown R.H."/>
            <person name="Butlin R.K."/>
            <person name="Caggese C."/>
            <person name="Calvi B.R."/>
            <person name="Bernardo de Carvalho A."/>
            <person name="Caspi A."/>
            <person name="Castrezana S."/>
            <person name="Celniker S.E."/>
            <person name="Chang J.L."/>
            <person name="Chapple C."/>
            <person name="Chatterji S."/>
            <person name="Chinwalla A."/>
            <person name="Civetta A."/>
            <person name="Clifton S.W."/>
            <person name="Comeron J.M."/>
            <person name="Costello J.C."/>
            <person name="Coyne J.A."/>
            <person name="Daub J."/>
            <person name="David R.G."/>
            <person name="Delcher A.L."/>
            <person name="Delehaunty K."/>
            <person name="Do C.B."/>
            <person name="Ebling H."/>
            <person name="Edwards K."/>
            <person name="Eickbush T."/>
            <person name="Evans J.D."/>
            <person name="Filipski A."/>
            <person name="Findeiss S."/>
            <person name="Freyhult E."/>
            <person name="Fulton L."/>
            <person name="Fulton R."/>
            <person name="Garcia A.C."/>
            <person name="Gardiner A."/>
            <person name="Garfield D.A."/>
            <person name="Garvin B.E."/>
            <person name="Gibson G."/>
            <person name="Gilbert D."/>
            <person name="Gnerre S."/>
            <person name="Godfrey J."/>
            <person name="Good R."/>
            <person name="Gotea V."/>
            <person name="Gravely B."/>
            <person name="Greenberg A.J."/>
            <person name="Griffiths-Jones S."/>
            <person name="Gross S."/>
            <person name="Guigo R."/>
            <person name="Gustafson E.A."/>
            <person name="Haerty W."/>
            <person name="Hahn M.W."/>
            <person name="Halligan D.L."/>
            <person name="Halpern A.L."/>
            <person name="Halter G.M."/>
            <person name="Han M.V."/>
            <person name="Heger A."/>
            <person name="Hillier L."/>
            <person name="Hinrichs A.S."/>
            <person name="Holmes I."/>
            <person name="Hoskins R.A."/>
            <person name="Hubisz M.J."/>
            <person name="Hultmark D."/>
            <person name="Huntley M.A."/>
            <person name="Jaffe D.B."/>
            <person name="Jagadeeshan S."/>
            <person name="Jeck W.R."/>
            <person name="Johnson J."/>
            <person name="Jones C.D."/>
            <person name="Jordan W.C."/>
            <person name="Karpen G.H."/>
            <person name="Kataoka E."/>
            <person name="Keightley P.D."/>
            <person name="Kheradpour P."/>
            <person name="Kirkness E.F."/>
            <person name="Koerich L.B."/>
            <person name="Kristiansen K."/>
            <person name="Kudrna D."/>
            <person name="Kulathinal R.J."/>
            <person name="Kumar S."/>
            <person name="Kwok R."/>
            <person name="Lander E."/>
            <person name="Langley C.H."/>
            <person name="Lapoint R."/>
            <person name="Lazzaro B.P."/>
            <person name="Lee S.J."/>
            <person name="Levesque L."/>
            <person name="Li R."/>
            <person name="Lin C.F."/>
            <person name="Lin M.F."/>
            <person name="Lindblad-Toh K."/>
            <person name="Llopart A."/>
            <person name="Long M."/>
            <person name="Low L."/>
            <person name="Lozovsky E."/>
            <person name="Lu J."/>
            <person name="Luo M."/>
            <person name="Machado C.A."/>
            <person name="Makalowski W."/>
            <person name="Marzo M."/>
            <person name="Matsuda M."/>
            <person name="Matzkin L."/>
            <person name="McAllister B."/>
            <person name="McBride C.S."/>
            <person name="McKernan B."/>
            <person name="McKernan K."/>
            <person name="Mendez-Lago M."/>
            <person name="Minx P."/>
            <person name="Mollenhauer M.U."/>
            <person name="Montooth K."/>
            <person name="Mount S.M."/>
            <person name="Mu X."/>
            <person name="Myers E."/>
            <person name="Negre B."/>
            <person name="Newfeld S."/>
            <person name="Nielsen R."/>
            <person name="Noor M.A."/>
            <person name="O'Grady P."/>
            <person name="Pachter L."/>
            <person name="Papaceit M."/>
            <person name="Parisi M.J."/>
            <person name="Parisi M."/>
            <person name="Parts L."/>
            <person name="Pedersen J.S."/>
            <person name="Pesole G."/>
            <person name="Phillippy A.M."/>
            <person name="Ponting C.P."/>
            <person name="Pop M."/>
            <person name="Porcelli D."/>
            <person name="Powell J.R."/>
            <person name="Prohaska S."/>
            <person name="Pruitt K."/>
            <person name="Puig M."/>
            <person name="Quesneville H."/>
            <person name="Ram K.R."/>
            <person name="Rand D."/>
            <person name="Rasmussen M.D."/>
            <person name="Reed L.K."/>
            <person name="Reenan R."/>
            <person name="Reily A."/>
            <person name="Remington K.A."/>
            <person name="Rieger T.T."/>
            <person name="Ritchie M.G."/>
            <person name="Robin C."/>
            <person name="Rogers Y.H."/>
            <person name="Rohde C."/>
            <person name="Rozas J."/>
            <person name="Rubenfield M.J."/>
            <person name="Ruiz A."/>
            <person name="Russo S."/>
            <person name="Salzberg S.L."/>
            <person name="Sanchez-Gracia A."/>
            <person name="Saranga D.J."/>
            <person name="Sato H."/>
            <person name="Schaeffer S.W."/>
            <person name="Schatz M.C."/>
            <person name="Schlenke T."/>
            <person name="Schwartz R."/>
            <person name="Segarra C."/>
            <person name="Singh R.S."/>
            <person name="Sirot L."/>
            <person name="Sirota M."/>
            <person name="Sisneros N.B."/>
            <person name="Smith C.D."/>
            <person name="Smith T.F."/>
            <person name="Spieth J."/>
            <person name="Stage D.E."/>
            <person name="Stark A."/>
            <person name="Stephan W."/>
            <person name="Strausberg R.L."/>
            <person name="Strempel S."/>
            <person name="Sturgill D."/>
            <person name="Sutton G."/>
            <person name="Sutton G.G."/>
            <person name="Tao W."/>
            <person name="Teichmann S."/>
            <person name="Tobari Y.N."/>
            <person name="Tomimura Y."/>
            <person name="Tsolas J.M."/>
            <person name="Valente V.L."/>
            <person name="Venter E."/>
            <person name="Venter J.C."/>
            <person name="Vicario S."/>
            <person name="Vieira F.G."/>
            <person name="Vilella A.J."/>
            <person name="Villasante A."/>
            <person name="Walenz B."/>
            <person name="Wang J."/>
            <person name="Wasserman M."/>
            <person name="Watts T."/>
            <person name="Wilson D."/>
            <person name="Wilson R.K."/>
            <person name="Wing R.A."/>
            <person name="Wolfner M.F."/>
            <person name="Wong A."/>
            <person name="Wong G.K."/>
            <person name="Wu C.I."/>
            <person name="Wu G."/>
            <person name="Yamamoto D."/>
            <person name="Yang H.P."/>
            <person name="Yang S.P."/>
            <person name="Yorke J.A."/>
            <person name="Yoshida K."/>
            <person name="Zdobnov E."/>
            <person name="Zhang P."/>
            <person name="Zhang Y."/>
            <person name="Zimin A.V."/>
            <person name="Baldwin J."/>
            <person name="Abdouelleil A."/>
            <person name="Abdulkadir J."/>
            <person name="Abebe A."/>
            <person name="Abera B."/>
            <person name="Abreu J."/>
            <person name="Acer S.C."/>
            <person name="Aftuck L."/>
            <person name="Alexander A."/>
            <person name="An P."/>
            <person name="Anderson E."/>
            <person name="Anderson S."/>
            <person name="Arachi H."/>
            <person name="Azer M."/>
            <person name="Bachantsang P."/>
            <person name="Barry A."/>
            <person name="Bayul T."/>
            <person name="Berlin A."/>
            <person name="Bessette D."/>
            <person name="Bloom T."/>
            <person name="Blye J."/>
            <person name="Boguslavskiy L."/>
            <person name="Bonnet C."/>
            <person name="Boukhgalter B."/>
            <person name="Bourzgui I."/>
            <person name="Brown A."/>
            <person name="Cahill P."/>
            <person name="Channer S."/>
            <person name="Cheshatsang Y."/>
            <person name="Chuda L."/>
            <person name="Citroen M."/>
            <person name="Collymore A."/>
            <person name="Cooke P."/>
            <person name="Costello M."/>
            <person name="D'Aco K."/>
            <person name="Daza R."/>
            <person name="De Haan G."/>
            <person name="DeGray S."/>
            <person name="DeMaso C."/>
            <person name="Dhargay N."/>
            <person name="Dooley K."/>
            <person name="Dooley E."/>
            <person name="Doricent M."/>
            <person name="Dorje P."/>
            <person name="Dorjee K."/>
            <person name="Dupes A."/>
            <person name="Elong R."/>
            <person name="Falk J."/>
            <person name="Farina A."/>
            <person name="Faro S."/>
            <person name="Ferguson D."/>
            <person name="Fisher S."/>
            <person name="Foley C.D."/>
            <person name="Franke A."/>
            <person name="Friedrich D."/>
            <person name="Gadbois L."/>
            <person name="Gearin G."/>
            <person name="Gearin C.R."/>
            <person name="Giannoukos G."/>
            <person name="Goode T."/>
            <person name="Graham J."/>
            <person name="Grandbois E."/>
            <person name="Grewal S."/>
            <person name="Gyaltsen K."/>
            <person name="Hafez N."/>
            <person name="Hagos B."/>
            <person name="Hall J."/>
            <person name="Henson C."/>
            <person name="Hollinger A."/>
            <person name="Honan T."/>
            <person name="Huard M.D."/>
            <person name="Hughes L."/>
            <person name="Hurhula B."/>
            <person name="Husby M.E."/>
            <person name="Kamat A."/>
            <person name="Kanga B."/>
            <person name="Kashin S."/>
            <person name="Khazanovich D."/>
            <person name="Kisner P."/>
            <person name="Lance K."/>
            <person name="Lara M."/>
            <person name="Lee W."/>
            <person name="Lennon N."/>
            <person name="Letendre F."/>
            <person name="LeVine R."/>
            <person name="Lipovsky A."/>
            <person name="Liu X."/>
            <person name="Liu J."/>
            <person name="Liu S."/>
            <person name="Lokyitsang T."/>
            <person name="Lokyitsang Y."/>
            <person name="Lubonja R."/>
            <person name="Lui A."/>
            <person name="MacDonald P."/>
            <person name="Magnisalis V."/>
            <person name="Maru K."/>
            <person name="Matthews C."/>
            <person name="McCusker W."/>
            <person name="McDonough S."/>
            <person name="Mehta T."/>
            <person name="Meldrim J."/>
            <person name="Meneus L."/>
            <person name="Mihai O."/>
            <person name="Mihalev A."/>
            <person name="Mihova T."/>
            <person name="Mittelman R."/>
            <person name="Mlenga V."/>
            <person name="Montmayeur A."/>
            <person name="Mulrain L."/>
            <person name="Navidi A."/>
            <person name="Naylor J."/>
            <person name="Negash T."/>
            <person name="Nguyen T."/>
            <person name="Nguyen N."/>
            <person name="Nicol R."/>
            <person name="Norbu C."/>
            <person name="Norbu N."/>
            <person name="Novod N."/>
            <person name="O'Neill B."/>
            <person name="Osman S."/>
            <person name="Markiewicz E."/>
            <person name="Oyono O.L."/>
            <person name="Patti C."/>
            <person name="Phunkhang P."/>
            <person name="Pierre F."/>
            <person name="Priest M."/>
            <person name="Raghuraman S."/>
            <person name="Rege F."/>
            <person name="Reyes R."/>
            <person name="Rise C."/>
            <person name="Rogov P."/>
            <person name="Ross K."/>
            <person name="Ryan E."/>
            <person name="Settipalli S."/>
            <person name="Shea T."/>
            <person name="Sherpa N."/>
            <person name="Shi L."/>
            <person name="Shih D."/>
            <person name="Sparrow T."/>
            <person name="Spaulding J."/>
            <person name="Stalker J."/>
            <person name="Stange-Thomann N."/>
            <person name="Stavropoulos S."/>
            <person name="Stone C."/>
            <person name="Strader C."/>
            <person name="Tesfaye S."/>
            <person name="Thomson T."/>
            <person name="Thoulutsang Y."/>
            <person name="Thoulutsang D."/>
            <person name="Topham K."/>
            <person name="Topping I."/>
            <person name="Tsamla T."/>
            <person name="Vassiliev H."/>
            <person name="Vo A."/>
            <person name="Wangchuk T."/>
            <person name="Wangdi T."/>
            <person name="Weiand M."/>
            <person name="Wilkinson J."/>
            <person name="Wilson A."/>
            <person name="Yadav S."/>
            <person name="Young G."/>
            <person name="Yu Q."/>
            <person name="Zembek L."/>
            <person name="Zhong D."/>
            <person name="Zimmer A."/>
            <person name="Zwirko Z."/>
            <person name="Jaffe D.B."/>
            <person name="Alvarez P."/>
            <person name="Brockman W."/>
            <person name="Butler J."/>
            <person name="Chin C."/>
            <person name="Gnerre S."/>
            <person name="Grabherr M."/>
            <person name="Kleber M."/>
            <person name="Mauceli E."/>
            <person name="MacCallum I."/>
        </authorList>
    </citation>
    <scope>NUCLEOTIDE SEQUENCE [LARGE SCALE GENOMIC DNA]</scope>
    <source>
        <strain evidence="3">Tucson 15010-1051.87</strain>
    </source>
</reference>
<dbReference type="KEGG" id="dvi:6632980"/>
<dbReference type="OrthoDB" id="7997432at2759"/>
<keyword evidence="1" id="KW-0812">Transmembrane</keyword>
<accession>B4M4N4</accession>
<name>B4M4N4_DROVI</name>
<organism evidence="2 3">
    <name type="scientific">Drosophila virilis</name>
    <name type="common">Fruit fly</name>
    <dbReference type="NCBI Taxonomy" id="7244"/>
    <lineage>
        <taxon>Eukaryota</taxon>
        <taxon>Metazoa</taxon>
        <taxon>Ecdysozoa</taxon>
        <taxon>Arthropoda</taxon>
        <taxon>Hexapoda</taxon>
        <taxon>Insecta</taxon>
        <taxon>Pterygota</taxon>
        <taxon>Neoptera</taxon>
        <taxon>Endopterygota</taxon>
        <taxon>Diptera</taxon>
        <taxon>Brachycera</taxon>
        <taxon>Muscomorpha</taxon>
        <taxon>Ephydroidea</taxon>
        <taxon>Drosophilidae</taxon>
        <taxon>Drosophila</taxon>
    </lineage>
</organism>
<dbReference type="Proteomes" id="UP000008792">
    <property type="component" value="Unassembled WGS sequence"/>
</dbReference>
<proteinExistence type="predicted"/>
<keyword evidence="3" id="KW-1185">Reference proteome</keyword>
<dbReference type="InParanoid" id="B4M4N4"/>
<keyword evidence="1" id="KW-1133">Transmembrane helix</keyword>
<dbReference type="AlphaFoldDB" id="B4M4N4"/>
<dbReference type="EMBL" id="CH940652">
    <property type="protein sequence ID" value="EDW59595.2"/>
    <property type="molecule type" value="Genomic_DNA"/>
</dbReference>
<dbReference type="HOGENOM" id="CLU_2160961_0_0_1"/>
<evidence type="ECO:0000313" key="3">
    <source>
        <dbReference type="Proteomes" id="UP000008792"/>
    </source>
</evidence>
<evidence type="ECO:0000256" key="1">
    <source>
        <dbReference type="SAM" id="Phobius"/>
    </source>
</evidence>
<gene>
    <name evidence="2" type="primary">Dvir\GJ10974</name>
    <name evidence="2" type="ORF">Dvir_GJ10974</name>
</gene>
<protein>
    <submittedName>
        <fullName evidence="2">Uncharacterized protein</fullName>
    </submittedName>
</protein>
<evidence type="ECO:0000313" key="2">
    <source>
        <dbReference type="EMBL" id="EDW59595.2"/>
    </source>
</evidence>
<keyword evidence="1" id="KW-0472">Membrane</keyword>
<sequence>MEIEPRTTLVPDLEHPDDGQYIWLPILVLLGVIVLAGLVYAMSRSRRSLNCVYFKRRSATRNGYANVDEEDSDVSMVGADDFGESNAITSLLDARLHIEPRSEGNRQSSQLHLDADDIALRT</sequence>